<dbReference type="Pfam" id="PF06799">
    <property type="entry name" value="CGLD27-like"/>
    <property type="match status" value="1"/>
</dbReference>
<dbReference type="EMBL" id="PVWK01000140">
    <property type="protein sequence ID" value="PSB24743.1"/>
    <property type="molecule type" value="Genomic_DNA"/>
</dbReference>
<keyword evidence="1" id="KW-0812">Transmembrane</keyword>
<sequence>MKSSVSSCPVPFEQQPLNEYQELKESWYFRWGTFAFPQYLRKLLWIWFWSWIIAGPIAAASFPIAKYPAQFALMGMAGATLFLSLVLLRLYLGWTYIRSRLFDATVFYEESGWYDGQLWEKPPEMLAQDRLVVTYQIQPILKRLTQTFGVLAIGLLAGSLAWKLL</sequence>
<comment type="caution">
    <text evidence="2">The sequence shown here is derived from an EMBL/GenBank/DDBJ whole genome shotgun (WGS) entry which is preliminary data.</text>
</comment>
<evidence type="ECO:0000313" key="2">
    <source>
        <dbReference type="EMBL" id="PSB24743.1"/>
    </source>
</evidence>
<dbReference type="InterPro" id="IPR009631">
    <property type="entry name" value="CGLD27-like"/>
</dbReference>
<keyword evidence="1" id="KW-0472">Membrane</keyword>
<keyword evidence="3" id="KW-1185">Reference proteome</keyword>
<accession>A0A2T1DW62</accession>
<evidence type="ECO:0000256" key="1">
    <source>
        <dbReference type="SAM" id="Phobius"/>
    </source>
</evidence>
<feature type="transmembrane region" description="Helical" evidence="1">
    <location>
        <begin position="71"/>
        <end position="92"/>
    </location>
</feature>
<dbReference type="AlphaFoldDB" id="A0A2T1DW62"/>
<dbReference type="OrthoDB" id="462081at2"/>
<reference evidence="3" key="1">
    <citation type="submission" date="2018-02" db="EMBL/GenBank/DDBJ databases">
        <authorList>
            <person name="Moore K."/>
            <person name="Momper L."/>
        </authorList>
    </citation>
    <scope>NUCLEOTIDE SEQUENCE [LARGE SCALE GENOMIC DNA]</scope>
    <source>
        <strain evidence="3">ULC18</strain>
    </source>
</reference>
<proteinExistence type="predicted"/>
<organism evidence="2 3">
    <name type="scientific">Stenomitos frigidus ULC18</name>
    <dbReference type="NCBI Taxonomy" id="2107698"/>
    <lineage>
        <taxon>Bacteria</taxon>
        <taxon>Bacillati</taxon>
        <taxon>Cyanobacteriota</taxon>
        <taxon>Cyanophyceae</taxon>
        <taxon>Leptolyngbyales</taxon>
        <taxon>Leptolyngbyaceae</taxon>
        <taxon>Stenomitos</taxon>
    </lineage>
</organism>
<name>A0A2T1DW62_9CYAN</name>
<dbReference type="PANTHER" id="PTHR34214">
    <property type="match status" value="1"/>
</dbReference>
<evidence type="ECO:0000313" key="3">
    <source>
        <dbReference type="Proteomes" id="UP000239576"/>
    </source>
</evidence>
<dbReference type="Proteomes" id="UP000239576">
    <property type="component" value="Unassembled WGS sequence"/>
</dbReference>
<keyword evidence="1" id="KW-1133">Transmembrane helix</keyword>
<feature type="transmembrane region" description="Helical" evidence="1">
    <location>
        <begin position="144"/>
        <end position="162"/>
    </location>
</feature>
<protein>
    <submittedName>
        <fullName evidence="2">DUF1230 domain-containing protein</fullName>
    </submittedName>
</protein>
<reference evidence="2 3" key="2">
    <citation type="submission" date="2018-03" db="EMBL/GenBank/DDBJ databases">
        <title>The ancient ancestry and fast evolution of plastids.</title>
        <authorList>
            <person name="Moore K.R."/>
            <person name="Magnabosco C."/>
            <person name="Momper L."/>
            <person name="Gold D.A."/>
            <person name="Bosak T."/>
            <person name="Fournier G.P."/>
        </authorList>
    </citation>
    <scope>NUCLEOTIDE SEQUENCE [LARGE SCALE GENOMIC DNA]</scope>
    <source>
        <strain evidence="2 3">ULC18</strain>
    </source>
</reference>
<gene>
    <name evidence="2" type="ORF">C7B82_25360</name>
</gene>
<dbReference type="RefSeq" id="WP_106259556.1">
    <property type="nucleotide sequence ID" value="NZ_CAWNSW010000111.1"/>
</dbReference>
<dbReference type="PANTHER" id="PTHR34214:SF3">
    <property type="entry name" value="PROTEIN CONSERVED IN THE GREEN LINEAGE AND DIATOMS 27, CHLOROPLASTIC"/>
    <property type="match status" value="1"/>
</dbReference>
<feature type="transmembrane region" description="Helical" evidence="1">
    <location>
        <begin position="44"/>
        <end position="65"/>
    </location>
</feature>